<name>A0ACC0Z0L5_9ROSI</name>
<organism evidence="1 2">
    <name type="scientific">Pistacia integerrima</name>
    <dbReference type="NCBI Taxonomy" id="434235"/>
    <lineage>
        <taxon>Eukaryota</taxon>
        <taxon>Viridiplantae</taxon>
        <taxon>Streptophyta</taxon>
        <taxon>Embryophyta</taxon>
        <taxon>Tracheophyta</taxon>
        <taxon>Spermatophyta</taxon>
        <taxon>Magnoliopsida</taxon>
        <taxon>eudicotyledons</taxon>
        <taxon>Gunneridae</taxon>
        <taxon>Pentapetalae</taxon>
        <taxon>rosids</taxon>
        <taxon>malvids</taxon>
        <taxon>Sapindales</taxon>
        <taxon>Anacardiaceae</taxon>
        <taxon>Pistacia</taxon>
    </lineage>
</organism>
<keyword evidence="2" id="KW-1185">Reference proteome</keyword>
<proteinExistence type="predicted"/>
<evidence type="ECO:0000313" key="2">
    <source>
        <dbReference type="Proteomes" id="UP001163603"/>
    </source>
</evidence>
<evidence type="ECO:0000313" key="1">
    <source>
        <dbReference type="EMBL" id="KAJ0044349.1"/>
    </source>
</evidence>
<sequence>MMEEGYVWIMTDALTSLLHSIDAFTLASMEGILGVKRYSLAHVSHFQDFYERFGKRFSLKHPEEENPVPGFHVLQAYDAIWTVCTAMNESKNRSELPENILRSDFHGLTGNVRFANQTAVPARILQIVNVRDGSYKELGFWSNEFGYQETIDHSTDHDNSSMKGLGQMFWPGGTFNTPNGWTLPTTLRIGVPTRSLFKQYVNVEDDPLKNETSFSGIAIDLFRSIVDEVPFDLGYKLYPFNDTYSQLVRQMHLKNFDAAVGDIAITAARYKYTEFTPPDTESGLVMVVPLQTKSLHKEWLFIKPFTKSMWILIATITIYDGFVVWLIERNHCSEPPRSPLNQAGTLLCHSFTTLVSVQGSILHSNLSRMTMLVWLFVALVITRTYTANLASILTEQKLEPTLSNLESLKKNNAMVGHSNASFVSKFLVDVLYLNPKNMQGWEATGDREENAGT</sequence>
<comment type="caution">
    <text evidence="1">The sequence shown here is derived from an EMBL/GenBank/DDBJ whole genome shotgun (WGS) entry which is preliminary data.</text>
</comment>
<gene>
    <name evidence="1" type="ORF">Pint_04670</name>
</gene>
<accession>A0ACC0Z0L5</accession>
<dbReference type="EMBL" id="CM047738">
    <property type="protein sequence ID" value="KAJ0044349.1"/>
    <property type="molecule type" value="Genomic_DNA"/>
</dbReference>
<reference evidence="2" key="1">
    <citation type="journal article" date="2023" name="G3 (Bethesda)">
        <title>Genome assembly and association tests identify interacting loci associated with vigor, precocity, and sex in interspecific pistachio rootstocks.</title>
        <authorList>
            <person name="Palmer W."/>
            <person name="Jacygrad E."/>
            <person name="Sagayaradj S."/>
            <person name="Cavanaugh K."/>
            <person name="Han R."/>
            <person name="Bertier L."/>
            <person name="Beede B."/>
            <person name="Kafkas S."/>
            <person name="Golino D."/>
            <person name="Preece J."/>
            <person name="Michelmore R."/>
        </authorList>
    </citation>
    <scope>NUCLEOTIDE SEQUENCE [LARGE SCALE GENOMIC DNA]</scope>
</reference>
<dbReference type="Proteomes" id="UP001163603">
    <property type="component" value="Chromosome 3"/>
</dbReference>
<protein>
    <submittedName>
        <fullName evidence="1">Uncharacterized protein</fullName>
    </submittedName>
</protein>